<dbReference type="AlphaFoldDB" id="A0A840YMV8"/>
<reference evidence="3 4" key="1">
    <citation type="submission" date="2020-08" db="EMBL/GenBank/DDBJ databases">
        <title>Genomic Encyclopedia of Type Strains, Phase IV (KMG-IV): sequencing the most valuable type-strain genomes for metagenomic binning, comparative biology and taxonomic classification.</title>
        <authorList>
            <person name="Goeker M."/>
        </authorList>
    </citation>
    <scope>NUCLEOTIDE SEQUENCE [LARGE SCALE GENOMIC DNA]</scope>
    <source>
        <strain evidence="3 4">DSM 26736</strain>
    </source>
</reference>
<feature type="signal peptide" evidence="1">
    <location>
        <begin position="1"/>
        <end position="20"/>
    </location>
</feature>
<sequence length="163" mass="16479">MLRSILIGLVAGARAMTPLAVVANAARTGTLPADNGAPRFLAHPLASLGATALATYELIGDKQKSAPDRIIPPAVIIRSMNAAFAGMALSPRKDRFAAAAVAGATAVLSSYATFAARMVAMRSGSQFTTGVAEDALVVSAAIAAARAPLPDVSAPTRELAAPR</sequence>
<keyword evidence="4" id="KW-1185">Reference proteome</keyword>
<keyword evidence="1" id="KW-0732">Signal</keyword>
<gene>
    <name evidence="3" type="ORF">FHT02_000177</name>
</gene>
<evidence type="ECO:0000313" key="4">
    <source>
        <dbReference type="Proteomes" id="UP000527143"/>
    </source>
</evidence>
<protein>
    <submittedName>
        <fullName evidence="3">Putative membrane protein</fullName>
    </submittedName>
</protein>
<evidence type="ECO:0000313" key="3">
    <source>
        <dbReference type="EMBL" id="MBB5708971.1"/>
    </source>
</evidence>
<dbReference type="Pfam" id="PF13548">
    <property type="entry name" value="DUF4126"/>
    <property type="match status" value="1"/>
</dbReference>
<organism evidence="3 4">
    <name type="scientific">Sphingomonas xinjiangensis</name>
    <dbReference type="NCBI Taxonomy" id="643568"/>
    <lineage>
        <taxon>Bacteria</taxon>
        <taxon>Pseudomonadati</taxon>
        <taxon>Pseudomonadota</taxon>
        <taxon>Alphaproteobacteria</taxon>
        <taxon>Sphingomonadales</taxon>
        <taxon>Sphingomonadaceae</taxon>
        <taxon>Sphingomonas</taxon>
    </lineage>
</organism>
<feature type="domain" description="DUF4126" evidence="2">
    <location>
        <begin position="5"/>
        <end position="149"/>
    </location>
</feature>
<dbReference type="Proteomes" id="UP000527143">
    <property type="component" value="Unassembled WGS sequence"/>
</dbReference>
<comment type="caution">
    <text evidence="3">The sequence shown here is derived from an EMBL/GenBank/DDBJ whole genome shotgun (WGS) entry which is preliminary data.</text>
</comment>
<dbReference type="RefSeq" id="WP_184083295.1">
    <property type="nucleotide sequence ID" value="NZ_JACIJF010000001.1"/>
</dbReference>
<name>A0A840YMV8_9SPHN</name>
<evidence type="ECO:0000256" key="1">
    <source>
        <dbReference type="SAM" id="SignalP"/>
    </source>
</evidence>
<evidence type="ECO:0000259" key="2">
    <source>
        <dbReference type="Pfam" id="PF13548"/>
    </source>
</evidence>
<dbReference type="InterPro" id="IPR025196">
    <property type="entry name" value="DUF4126"/>
</dbReference>
<feature type="chain" id="PRO_5032306853" evidence="1">
    <location>
        <begin position="21"/>
        <end position="163"/>
    </location>
</feature>
<accession>A0A840YMV8</accession>
<dbReference type="EMBL" id="JACIJF010000001">
    <property type="protein sequence ID" value="MBB5708971.1"/>
    <property type="molecule type" value="Genomic_DNA"/>
</dbReference>
<proteinExistence type="predicted"/>